<gene>
    <name evidence="2" type="ORF">CDQ91_13255</name>
</gene>
<dbReference type="InterPro" id="IPR029063">
    <property type="entry name" value="SAM-dependent_MTases_sf"/>
</dbReference>
<dbReference type="GO" id="GO:0008757">
    <property type="term" value="F:S-adenosylmethionine-dependent methyltransferase activity"/>
    <property type="evidence" value="ECO:0007669"/>
    <property type="project" value="InterPro"/>
</dbReference>
<dbReference type="Pfam" id="PF08241">
    <property type="entry name" value="Methyltransf_11"/>
    <property type="match status" value="1"/>
</dbReference>
<organism evidence="2 3">
    <name type="scientific">Sphingopyxis witflariensis</name>
    <dbReference type="NCBI Taxonomy" id="173675"/>
    <lineage>
        <taxon>Bacteria</taxon>
        <taxon>Pseudomonadati</taxon>
        <taxon>Pseudomonadota</taxon>
        <taxon>Alphaproteobacteria</taxon>
        <taxon>Sphingomonadales</taxon>
        <taxon>Sphingomonadaceae</taxon>
        <taxon>Sphingopyxis</taxon>
    </lineage>
</organism>
<proteinExistence type="predicted"/>
<keyword evidence="2" id="KW-0489">Methyltransferase</keyword>
<evidence type="ECO:0000259" key="1">
    <source>
        <dbReference type="Pfam" id="PF08241"/>
    </source>
</evidence>
<accession>A0A246JR09</accession>
<dbReference type="EMBL" id="NISJ01000007">
    <property type="protein sequence ID" value="OWQ95408.1"/>
    <property type="molecule type" value="Genomic_DNA"/>
</dbReference>
<dbReference type="AlphaFoldDB" id="A0A246JR09"/>
<dbReference type="PANTHER" id="PTHR45036">
    <property type="entry name" value="METHYLTRANSFERASE LIKE 7B"/>
    <property type="match status" value="1"/>
</dbReference>
<name>A0A246JR09_9SPHN</name>
<sequence>MASWWEKHGVPRLIKCACSQGQIMKARSKVVPHAAGDVLELGCGGGINMEFYVPERIASFTGLDPSPELLDMSRAAAATHGMKADIHCGFGEAMPFADGQFDTVVTTFTLCSVASQVAVLSEIRRVLKPGGTALFLEHGAAPDAGVAKWQRRIEPVWKRVGGNCHLTRPIGAAYEKAGFAVDRQGAAYMPKTPRPFGWVEYGTARVAG</sequence>
<dbReference type="InterPro" id="IPR013216">
    <property type="entry name" value="Methyltransf_11"/>
</dbReference>
<dbReference type="Proteomes" id="UP000197097">
    <property type="component" value="Unassembled WGS sequence"/>
</dbReference>
<dbReference type="Gene3D" id="3.40.50.150">
    <property type="entry name" value="Vaccinia Virus protein VP39"/>
    <property type="match status" value="1"/>
</dbReference>
<dbReference type="OrthoDB" id="9777830at2"/>
<dbReference type="GO" id="GO:0032259">
    <property type="term" value="P:methylation"/>
    <property type="evidence" value="ECO:0007669"/>
    <property type="project" value="UniProtKB-KW"/>
</dbReference>
<feature type="domain" description="Methyltransferase type 11" evidence="1">
    <location>
        <begin position="39"/>
        <end position="135"/>
    </location>
</feature>
<comment type="caution">
    <text evidence="2">The sequence shown here is derived from an EMBL/GenBank/DDBJ whole genome shotgun (WGS) entry which is preliminary data.</text>
</comment>
<evidence type="ECO:0000313" key="2">
    <source>
        <dbReference type="EMBL" id="OWQ95408.1"/>
    </source>
</evidence>
<dbReference type="PANTHER" id="PTHR45036:SF1">
    <property type="entry name" value="METHYLTRANSFERASE LIKE 7A"/>
    <property type="match status" value="1"/>
</dbReference>
<dbReference type="CDD" id="cd02440">
    <property type="entry name" value="AdoMet_MTases"/>
    <property type="match status" value="1"/>
</dbReference>
<dbReference type="RefSeq" id="WP_088473222.1">
    <property type="nucleotide sequence ID" value="NZ_NISJ01000007.1"/>
</dbReference>
<evidence type="ECO:0000313" key="3">
    <source>
        <dbReference type="Proteomes" id="UP000197097"/>
    </source>
</evidence>
<protein>
    <submittedName>
        <fullName evidence="2">SAM-dependent methyltransferase</fullName>
    </submittedName>
</protein>
<keyword evidence="2" id="KW-0808">Transferase</keyword>
<dbReference type="InterPro" id="IPR052356">
    <property type="entry name" value="Thiol_S-MT"/>
</dbReference>
<reference evidence="2 3" key="1">
    <citation type="journal article" date="2002" name="Int. J. Syst. Evol. Microbiol.">
        <title>Sphingopyxis witflariensis sp. nov., isolated from activated sludge.</title>
        <authorList>
            <person name="Kampfer P."/>
            <person name="Witzenberger R."/>
            <person name="Denner E.B."/>
            <person name="Busse H.J."/>
            <person name="Neef A."/>
        </authorList>
    </citation>
    <scope>NUCLEOTIDE SEQUENCE [LARGE SCALE GENOMIC DNA]</scope>
    <source>
        <strain evidence="2 3">DSM 14551</strain>
    </source>
</reference>
<keyword evidence="3" id="KW-1185">Reference proteome</keyword>
<dbReference type="SUPFAM" id="SSF53335">
    <property type="entry name" value="S-adenosyl-L-methionine-dependent methyltransferases"/>
    <property type="match status" value="1"/>
</dbReference>